<protein>
    <submittedName>
        <fullName evidence="5">Glycosyltransferase family 1 protein</fullName>
    </submittedName>
</protein>
<accession>A0A7V2AVG2</accession>
<name>A0A7V2AVG2_UNCEI</name>
<dbReference type="Gene3D" id="3.40.50.2000">
    <property type="entry name" value="Glycogen Phosphorylase B"/>
    <property type="match status" value="2"/>
</dbReference>
<sequence>RYTGGAERYLHLLARGIAGHGFRPVLVTAGSGGLDGLKEEVRRDGFDVFEATRRSLCDPAGLYSTARLLGRLRPAILHVNLPGPFDAGYSLVAPVASLAGVKRIVATEHLPMAPSFAKARILKGFSGRFIERTITVSRDNIDHLVGIHRVPPEKIRVVYNGIPDTGAGGVTDLRRELSFSAEAFLVAVVGSLERRKGQGTLIRAMSRLPERVHLLVVGEGPAEKEYRDTAAGEGLGKRVRFLGYRDDVPGILAAVDVLAVPSTLEAAPYVILEAMAASRPVVASGIYGIPELVEEGKTGLLVEPGNERMLAEAIRTLVERNGLAERFGRAGRARYEAFFTLERSIGETVEIYRELLD</sequence>
<keyword evidence="2" id="KW-0808">Transferase</keyword>
<evidence type="ECO:0000256" key="1">
    <source>
        <dbReference type="ARBA" id="ARBA00022676"/>
    </source>
</evidence>
<dbReference type="GO" id="GO:0016757">
    <property type="term" value="F:glycosyltransferase activity"/>
    <property type="evidence" value="ECO:0007669"/>
    <property type="project" value="UniProtKB-KW"/>
</dbReference>
<feature type="domain" description="Glycosyl transferase family 1" evidence="3">
    <location>
        <begin position="173"/>
        <end position="333"/>
    </location>
</feature>
<comment type="caution">
    <text evidence="5">The sequence shown here is derived from an EMBL/GenBank/DDBJ whole genome shotgun (WGS) entry which is preliminary data.</text>
</comment>
<dbReference type="Proteomes" id="UP000886069">
    <property type="component" value="Unassembled WGS sequence"/>
</dbReference>
<evidence type="ECO:0000259" key="3">
    <source>
        <dbReference type="Pfam" id="PF00534"/>
    </source>
</evidence>
<dbReference type="CDD" id="cd03801">
    <property type="entry name" value="GT4_PimA-like"/>
    <property type="match status" value="1"/>
</dbReference>
<evidence type="ECO:0000313" key="5">
    <source>
        <dbReference type="EMBL" id="HER43934.1"/>
    </source>
</evidence>
<dbReference type="PANTHER" id="PTHR12526">
    <property type="entry name" value="GLYCOSYLTRANSFERASE"/>
    <property type="match status" value="1"/>
</dbReference>
<dbReference type="AlphaFoldDB" id="A0A7V2AVG2"/>
<dbReference type="PANTHER" id="PTHR12526:SF510">
    <property type="entry name" value="D-INOSITOL 3-PHOSPHATE GLYCOSYLTRANSFERASE"/>
    <property type="match status" value="1"/>
</dbReference>
<evidence type="ECO:0000259" key="4">
    <source>
        <dbReference type="Pfam" id="PF13439"/>
    </source>
</evidence>
<evidence type="ECO:0000256" key="2">
    <source>
        <dbReference type="ARBA" id="ARBA00022679"/>
    </source>
</evidence>
<feature type="non-terminal residue" evidence="5">
    <location>
        <position position="1"/>
    </location>
</feature>
<dbReference type="InterPro" id="IPR001296">
    <property type="entry name" value="Glyco_trans_1"/>
</dbReference>
<gene>
    <name evidence="5" type="ORF">ENO08_05695</name>
</gene>
<feature type="domain" description="Glycosyltransferase subfamily 4-like N-terminal" evidence="4">
    <location>
        <begin position="4"/>
        <end position="163"/>
    </location>
</feature>
<reference evidence="5" key="1">
    <citation type="journal article" date="2020" name="mSystems">
        <title>Genome- and Community-Level Interaction Insights into Carbon Utilization and Element Cycling Functions of Hydrothermarchaeota in Hydrothermal Sediment.</title>
        <authorList>
            <person name="Zhou Z."/>
            <person name="Liu Y."/>
            <person name="Xu W."/>
            <person name="Pan J."/>
            <person name="Luo Z.H."/>
            <person name="Li M."/>
        </authorList>
    </citation>
    <scope>NUCLEOTIDE SEQUENCE [LARGE SCALE GENOMIC DNA]</scope>
    <source>
        <strain evidence="5">SpSt-1233</strain>
    </source>
</reference>
<organism evidence="5">
    <name type="scientific">Eiseniibacteriota bacterium</name>
    <dbReference type="NCBI Taxonomy" id="2212470"/>
    <lineage>
        <taxon>Bacteria</taxon>
        <taxon>Candidatus Eiseniibacteriota</taxon>
    </lineage>
</organism>
<dbReference type="InterPro" id="IPR028098">
    <property type="entry name" value="Glyco_trans_4-like_N"/>
</dbReference>
<proteinExistence type="predicted"/>
<dbReference type="Pfam" id="PF00534">
    <property type="entry name" value="Glycos_transf_1"/>
    <property type="match status" value="1"/>
</dbReference>
<dbReference type="EMBL" id="DSEC01000402">
    <property type="protein sequence ID" value="HER43934.1"/>
    <property type="molecule type" value="Genomic_DNA"/>
</dbReference>
<keyword evidence="1" id="KW-0328">Glycosyltransferase</keyword>
<dbReference type="SUPFAM" id="SSF53756">
    <property type="entry name" value="UDP-Glycosyltransferase/glycogen phosphorylase"/>
    <property type="match status" value="1"/>
</dbReference>
<dbReference type="Pfam" id="PF13439">
    <property type="entry name" value="Glyco_transf_4"/>
    <property type="match status" value="1"/>
</dbReference>